<comment type="similarity">
    <text evidence="2">Belongs to the BMP lipoprotein family.</text>
</comment>
<evidence type="ECO:0000256" key="1">
    <source>
        <dbReference type="ARBA" id="ARBA00004193"/>
    </source>
</evidence>
<evidence type="ECO:0000256" key="3">
    <source>
        <dbReference type="ARBA" id="ARBA00022475"/>
    </source>
</evidence>
<evidence type="ECO:0000256" key="6">
    <source>
        <dbReference type="ARBA" id="ARBA00023288"/>
    </source>
</evidence>
<dbReference type="PANTHER" id="PTHR34296:SF2">
    <property type="entry name" value="ABC TRANSPORTER GUANOSINE-BINDING PROTEIN NUPN"/>
    <property type="match status" value="1"/>
</dbReference>
<keyword evidence="5" id="KW-0472">Membrane</keyword>
<keyword evidence="3" id="KW-1003">Cell membrane</keyword>
<reference evidence="8 9" key="1">
    <citation type="submission" date="2014-12" db="EMBL/GenBank/DDBJ databases">
        <title>Draft genome sequences of 29 type strains of Enterococci.</title>
        <authorList>
            <person name="Zhong Z."/>
            <person name="Sun Z."/>
            <person name="Liu W."/>
            <person name="Zhang W."/>
            <person name="Zhang H."/>
        </authorList>
    </citation>
    <scope>NUCLEOTIDE SEQUENCE [LARGE SCALE GENOMIC DNA]</scope>
    <source>
        <strain evidence="8 9">DSM 17690</strain>
    </source>
</reference>
<comment type="caution">
    <text evidence="8">The sequence shown here is derived from an EMBL/GenBank/DDBJ whole genome shotgun (WGS) entry which is preliminary data.</text>
</comment>
<organism evidence="8 9">
    <name type="scientific">Enterococcus aquimarinus</name>
    <dbReference type="NCBI Taxonomy" id="328396"/>
    <lineage>
        <taxon>Bacteria</taxon>
        <taxon>Bacillati</taxon>
        <taxon>Bacillota</taxon>
        <taxon>Bacilli</taxon>
        <taxon>Lactobacillales</taxon>
        <taxon>Enterococcaceae</taxon>
        <taxon>Enterococcus</taxon>
    </lineage>
</organism>
<dbReference type="GO" id="GO:0005886">
    <property type="term" value="C:plasma membrane"/>
    <property type="evidence" value="ECO:0007669"/>
    <property type="project" value="UniProtKB-SubCell"/>
</dbReference>
<accession>A0A1L8QWK9</accession>
<dbReference type="STRING" id="328396.RU93_GL001115"/>
<protein>
    <submittedName>
        <fullName evidence="8">Basic membrane lipopprotein</fullName>
    </submittedName>
</protein>
<evidence type="ECO:0000313" key="8">
    <source>
        <dbReference type="EMBL" id="OJG11882.1"/>
    </source>
</evidence>
<sequence length="383" mass="39786">MKAFENKNYFIGGFSIMKKAKLFGFGAVAMASVLLLGACGSSTTDSSSADGSNAASSEAGGTTSLPTAALITDTGGVDDRSFNQSAWEGLEAWGKANNVTRGNEGYQYFQSSNESDYIPNIDQALNAGFSTIFGIGYKLQPAVADQASLNPEVNFAIIDDIVEGDNVASATFKDQEAAYLAGIAAAYSTTTNKVGFIGGVKGEVIDRFEAGFAAGIEAGAKELGKEITLDVQYAGDFSAPDKGRTIAKGMYGTGADIVYHASGATGNGVFQEAKSLNETGDQVVWVIGVDRDQSDEGNFKLDGEDKNFTLTSTTKAVGTVVQDLAQKAVEGNFPGGEHVVYGLKEDGVGLTDGQLSAEALDAVAKAREQIVAGEIEVPETPAK</sequence>
<evidence type="ECO:0000313" key="9">
    <source>
        <dbReference type="Proteomes" id="UP000182149"/>
    </source>
</evidence>
<dbReference type="Proteomes" id="UP000182149">
    <property type="component" value="Unassembled WGS sequence"/>
</dbReference>
<proteinExistence type="inferred from homology"/>
<dbReference type="Gene3D" id="3.40.50.2300">
    <property type="match status" value="2"/>
</dbReference>
<dbReference type="CDD" id="cd06354">
    <property type="entry name" value="PBP1_PrnA-like"/>
    <property type="match status" value="1"/>
</dbReference>
<evidence type="ECO:0000256" key="2">
    <source>
        <dbReference type="ARBA" id="ARBA00008610"/>
    </source>
</evidence>
<dbReference type="InterPro" id="IPR003760">
    <property type="entry name" value="PnrA-like"/>
</dbReference>
<dbReference type="EMBL" id="JXKD01000002">
    <property type="protein sequence ID" value="OJG11882.1"/>
    <property type="molecule type" value="Genomic_DNA"/>
</dbReference>
<keyword evidence="9" id="KW-1185">Reference proteome</keyword>
<evidence type="ECO:0000256" key="5">
    <source>
        <dbReference type="ARBA" id="ARBA00023136"/>
    </source>
</evidence>
<feature type="domain" description="ABC transporter substrate-binding protein PnrA-like" evidence="7">
    <location>
        <begin position="71"/>
        <end position="379"/>
    </location>
</feature>
<dbReference type="InterPro" id="IPR050957">
    <property type="entry name" value="BMP_lipoprotein"/>
</dbReference>
<dbReference type="Pfam" id="PF02608">
    <property type="entry name" value="Bmp"/>
    <property type="match status" value="1"/>
</dbReference>
<name>A0A1L8QWK9_9ENTE</name>
<dbReference type="InterPro" id="IPR028082">
    <property type="entry name" value="Peripla_BP_I"/>
</dbReference>
<evidence type="ECO:0000256" key="4">
    <source>
        <dbReference type="ARBA" id="ARBA00022729"/>
    </source>
</evidence>
<keyword evidence="4" id="KW-0732">Signal</keyword>
<dbReference type="PANTHER" id="PTHR34296">
    <property type="entry name" value="TRANSCRIPTIONAL ACTIVATOR PROTEIN MED"/>
    <property type="match status" value="1"/>
</dbReference>
<gene>
    <name evidence="8" type="ORF">RU93_GL001115</name>
</gene>
<comment type="subcellular location">
    <subcellularLocation>
        <location evidence="1">Cell membrane</location>
        <topology evidence="1">Lipid-anchor</topology>
    </subcellularLocation>
</comment>
<keyword evidence="6" id="KW-0449">Lipoprotein</keyword>
<evidence type="ECO:0000259" key="7">
    <source>
        <dbReference type="Pfam" id="PF02608"/>
    </source>
</evidence>
<dbReference type="AlphaFoldDB" id="A0A1L8QWK9"/>
<dbReference type="SUPFAM" id="SSF53822">
    <property type="entry name" value="Periplasmic binding protein-like I"/>
    <property type="match status" value="1"/>
</dbReference>